<name>A0A8B8EEL8_CRAVI</name>
<organism evidence="3 4">
    <name type="scientific">Crassostrea virginica</name>
    <name type="common">Eastern oyster</name>
    <dbReference type="NCBI Taxonomy" id="6565"/>
    <lineage>
        <taxon>Eukaryota</taxon>
        <taxon>Metazoa</taxon>
        <taxon>Spiralia</taxon>
        <taxon>Lophotrochozoa</taxon>
        <taxon>Mollusca</taxon>
        <taxon>Bivalvia</taxon>
        <taxon>Autobranchia</taxon>
        <taxon>Pteriomorphia</taxon>
        <taxon>Ostreida</taxon>
        <taxon>Ostreoidea</taxon>
        <taxon>Ostreidae</taxon>
        <taxon>Crassostrea</taxon>
    </lineage>
</organism>
<sequence length="504" mass="58246">MIRRKTREYGVSSLELGGASNVFKHVPIKRRIPMKAVKYLILVLLGFILHSGYRFIMKSNSEREMEPVLSGDKIKDGVAGMQENRIEEEEEDNPFEEWREDDVKDKLNNHAKKVFEKQKIPSKVEKIVDHDNGKNLNIPNHNNAPKKPSESNIPNKQTKDDAVDLKFNPNNDVEKKDLKNEMEIENQIAKLIDDTQDTAKGNDMLAEEYTDPEKPIHRDPKVQAEFQQKADQIVRVVKHNVQNVILLEGHHSHEIPVFVTAASQQTISQVEHLVSSIQYFYPHENIYVFDLDLNDQQRKKLSSLCNVHMRGFWFNMFPKFIQDLTNFHWRPLIIQTALAEFGHITWINPGFRVSSTAFSELVHRSEDPGVLLIGQSADYTTHAVTHPKMYKYLTVDRTDLYKFPHIEMRALILHNTDEVMNNFMKILTACAVEQNCLSPFGASPDCTFDVTGREYANCHRFDESAVNIILKNWLGHKPSSYMIKSTFLQPINRFDRAHPNICNK</sequence>
<dbReference type="GeneID" id="111133667"/>
<dbReference type="InterPro" id="IPR012444">
    <property type="entry name" value="DUF1647"/>
</dbReference>
<feature type="compositionally biased region" description="Polar residues" evidence="1">
    <location>
        <begin position="134"/>
        <end position="143"/>
    </location>
</feature>
<keyword evidence="3" id="KW-1185">Reference proteome</keyword>
<reference evidence="4" key="1">
    <citation type="submission" date="2025-08" db="UniProtKB">
        <authorList>
            <consortium name="RefSeq"/>
        </authorList>
    </citation>
    <scope>IDENTIFICATION</scope>
    <source>
        <tissue evidence="4">Whole sample</tissue>
    </source>
</reference>
<dbReference type="Proteomes" id="UP000694844">
    <property type="component" value="Chromosome 5"/>
</dbReference>
<protein>
    <submittedName>
        <fullName evidence="4">Uncharacterized protein LOC111133667</fullName>
    </submittedName>
</protein>
<keyword evidence="2" id="KW-1133">Transmembrane helix</keyword>
<dbReference type="OrthoDB" id="5954868at2759"/>
<dbReference type="AlphaFoldDB" id="A0A8B8EEL8"/>
<dbReference type="PANTHER" id="PTHR31389">
    <property type="entry name" value="LD39211P"/>
    <property type="match status" value="1"/>
</dbReference>
<evidence type="ECO:0000256" key="1">
    <source>
        <dbReference type="SAM" id="MobiDB-lite"/>
    </source>
</evidence>
<keyword evidence="2" id="KW-0812">Transmembrane</keyword>
<feature type="transmembrane region" description="Helical" evidence="2">
    <location>
        <begin position="39"/>
        <end position="56"/>
    </location>
</feature>
<dbReference type="PANTHER" id="PTHR31389:SF4">
    <property type="entry name" value="LD39211P"/>
    <property type="match status" value="1"/>
</dbReference>
<feature type="region of interest" description="Disordered" evidence="1">
    <location>
        <begin position="129"/>
        <end position="172"/>
    </location>
</feature>
<evidence type="ECO:0000313" key="4">
    <source>
        <dbReference type="RefSeq" id="XP_022337968.1"/>
    </source>
</evidence>
<accession>A0A8B8EEL8</accession>
<evidence type="ECO:0000256" key="2">
    <source>
        <dbReference type="SAM" id="Phobius"/>
    </source>
</evidence>
<dbReference type="RefSeq" id="XP_022337968.1">
    <property type="nucleotide sequence ID" value="XM_022482260.1"/>
</dbReference>
<proteinExistence type="predicted"/>
<evidence type="ECO:0000313" key="3">
    <source>
        <dbReference type="Proteomes" id="UP000694844"/>
    </source>
</evidence>
<gene>
    <name evidence="4" type="primary">LOC111133667</name>
</gene>
<dbReference type="Pfam" id="PF07801">
    <property type="entry name" value="DUF1647"/>
    <property type="match status" value="1"/>
</dbReference>
<dbReference type="KEGG" id="cvn:111133667"/>
<keyword evidence="2" id="KW-0472">Membrane</keyword>